<keyword evidence="3" id="KW-1185">Reference proteome</keyword>
<evidence type="ECO:0000313" key="2">
    <source>
        <dbReference type="EnsemblPlants" id="PNT64525"/>
    </source>
</evidence>
<evidence type="ECO:0000313" key="3">
    <source>
        <dbReference type="Proteomes" id="UP000008810"/>
    </source>
</evidence>
<sequence>MQPACLAREVGQWTNLSFGILPKSWLGNTCCSLQGTWCVRWHVASAHCQPQRSCMTPVKVPNNNLPNSCP</sequence>
<name>A0A2K2CR73_BRADI</name>
<gene>
    <name evidence="1" type="ORF">BRADI_4g29795v3</name>
</gene>
<proteinExistence type="predicted"/>
<dbReference type="InParanoid" id="A0A2K2CR73"/>
<reference evidence="2" key="3">
    <citation type="submission" date="2018-08" db="UniProtKB">
        <authorList>
            <consortium name="EnsemblPlants"/>
        </authorList>
    </citation>
    <scope>IDENTIFICATION</scope>
    <source>
        <strain evidence="2">cv. Bd21</strain>
    </source>
</reference>
<reference evidence="1" key="2">
    <citation type="submission" date="2017-06" db="EMBL/GenBank/DDBJ databases">
        <title>WGS assembly of Brachypodium distachyon.</title>
        <authorList>
            <consortium name="The International Brachypodium Initiative"/>
            <person name="Lucas S."/>
            <person name="Harmon-Smith M."/>
            <person name="Lail K."/>
            <person name="Tice H."/>
            <person name="Grimwood J."/>
            <person name="Bruce D."/>
            <person name="Barry K."/>
            <person name="Shu S."/>
            <person name="Lindquist E."/>
            <person name="Wang M."/>
            <person name="Pitluck S."/>
            <person name="Vogel J.P."/>
            <person name="Garvin D.F."/>
            <person name="Mockler T.C."/>
            <person name="Schmutz J."/>
            <person name="Rokhsar D."/>
            <person name="Bevan M.W."/>
        </authorList>
    </citation>
    <scope>NUCLEOTIDE SEQUENCE</scope>
    <source>
        <strain evidence="1">Bd21</strain>
    </source>
</reference>
<dbReference type="AlphaFoldDB" id="A0A2K2CR73"/>
<dbReference type="EnsemblPlants" id="PNT64525">
    <property type="protein sequence ID" value="PNT64525"/>
    <property type="gene ID" value="BRADI_4g29795v3"/>
</dbReference>
<protein>
    <submittedName>
        <fullName evidence="1 2">Uncharacterized protein</fullName>
    </submittedName>
</protein>
<dbReference type="Gramene" id="PNT64525">
    <property type="protein sequence ID" value="PNT64525"/>
    <property type="gene ID" value="BRADI_4g29795v3"/>
</dbReference>
<evidence type="ECO:0000313" key="1">
    <source>
        <dbReference type="EMBL" id="PNT64525.1"/>
    </source>
</evidence>
<dbReference type="Proteomes" id="UP000008810">
    <property type="component" value="Chromosome 4"/>
</dbReference>
<dbReference type="EMBL" id="CM000883">
    <property type="protein sequence ID" value="PNT64525.1"/>
    <property type="molecule type" value="Genomic_DNA"/>
</dbReference>
<reference evidence="1 2" key="1">
    <citation type="journal article" date="2010" name="Nature">
        <title>Genome sequencing and analysis of the model grass Brachypodium distachyon.</title>
        <authorList>
            <consortium name="International Brachypodium Initiative"/>
        </authorList>
    </citation>
    <scope>NUCLEOTIDE SEQUENCE [LARGE SCALE GENOMIC DNA]</scope>
    <source>
        <strain evidence="1 2">Bd21</strain>
    </source>
</reference>
<organism evidence="1">
    <name type="scientific">Brachypodium distachyon</name>
    <name type="common">Purple false brome</name>
    <name type="synonym">Trachynia distachya</name>
    <dbReference type="NCBI Taxonomy" id="15368"/>
    <lineage>
        <taxon>Eukaryota</taxon>
        <taxon>Viridiplantae</taxon>
        <taxon>Streptophyta</taxon>
        <taxon>Embryophyta</taxon>
        <taxon>Tracheophyta</taxon>
        <taxon>Spermatophyta</taxon>
        <taxon>Magnoliopsida</taxon>
        <taxon>Liliopsida</taxon>
        <taxon>Poales</taxon>
        <taxon>Poaceae</taxon>
        <taxon>BOP clade</taxon>
        <taxon>Pooideae</taxon>
        <taxon>Stipodae</taxon>
        <taxon>Brachypodieae</taxon>
        <taxon>Brachypodium</taxon>
    </lineage>
</organism>
<accession>A0A2K2CR73</accession>